<sequence>MGSRGFPYPEVKLRARLFLITPRVVDAATFAPQLEAALSAGDVASLLIAPDAATENDLQAIAETLVPIAQKHDVAALVAGNSRVMGRARADGIHIEAGEEALKEAVETLQPKSIVGAGNLRARHEAMEAGEAGADYIFFGLIDLEEGEEAHRKTIDLGAWWAELFEPPCVLLSGRSMASVEACARTGADFVALRAAVWEHPDGPAAAITEANAILDRVALELPDAE</sequence>
<dbReference type="PANTHER" id="PTHR20857">
    <property type="entry name" value="THIAMINE-PHOSPHATE PYROPHOSPHORYLASE"/>
    <property type="match status" value="1"/>
</dbReference>
<dbReference type="GO" id="GO:0005737">
    <property type="term" value="C:cytoplasm"/>
    <property type="evidence" value="ECO:0007669"/>
    <property type="project" value="TreeGrafter"/>
</dbReference>
<comment type="caution">
    <text evidence="4">The sequence shown here is derived from an EMBL/GenBank/DDBJ whole genome shotgun (WGS) entry which is preliminary data.</text>
</comment>
<dbReference type="NCBIfam" id="NF005080">
    <property type="entry name" value="PRK06512.1"/>
    <property type="match status" value="1"/>
</dbReference>
<dbReference type="Proteomes" id="UP000233491">
    <property type="component" value="Unassembled WGS sequence"/>
</dbReference>
<comment type="pathway">
    <text evidence="1">Cofactor biosynthesis; thiamine diphosphate biosynthesis.</text>
</comment>
<name>A0A2N3LXK1_9HYPH</name>
<dbReference type="Pfam" id="PF02581">
    <property type="entry name" value="TMP-TENI"/>
    <property type="match status" value="1"/>
</dbReference>
<dbReference type="GO" id="GO:0009228">
    <property type="term" value="P:thiamine biosynthetic process"/>
    <property type="evidence" value="ECO:0007669"/>
    <property type="project" value="UniProtKB-KW"/>
</dbReference>
<evidence type="ECO:0000313" key="5">
    <source>
        <dbReference type="Proteomes" id="UP000233491"/>
    </source>
</evidence>
<keyword evidence="5" id="KW-1185">Reference proteome</keyword>
<dbReference type="InterPro" id="IPR022998">
    <property type="entry name" value="ThiamineP_synth_TenI"/>
</dbReference>
<dbReference type="OrthoDB" id="7159061at2"/>
<dbReference type="EMBL" id="PJNW01000006">
    <property type="protein sequence ID" value="PKR89359.1"/>
    <property type="molecule type" value="Genomic_DNA"/>
</dbReference>
<evidence type="ECO:0000256" key="1">
    <source>
        <dbReference type="ARBA" id="ARBA00004948"/>
    </source>
</evidence>
<dbReference type="CDD" id="cd00564">
    <property type="entry name" value="TMP_TenI"/>
    <property type="match status" value="1"/>
</dbReference>
<dbReference type="InterPro" id="IPR036206">
    <property type="entry name" value="ThiamineP_synth_sf"/>
</dbReference>
<dbReference type="SUPFAM" id="SSF51391">
    <property type="entry name" value="Thiamin phosphate synthase"/>
    <property type="match status" value="1"/>
</dbReference>
<organism evidence="4 5">
    <name type="scientific">Pleomorphomonas diazotrophica</name>
    <dbReference type="NCBI Taxonomy" id="1166257"/>
    <lineage>
        <taxon>Bacteria</taxon>
        <taxon>Pseudomonadati</taxon>
        <taxon>Pseudomonadota</taxon>
        <taxon>Alphaproteobacteria</taxon>
        <taxon>Hyphomicrobiales</taxon>
        <taxon>Pleomorphomonadaceae</taxon>
        <taxon>Pleomorphomonas</taxon>
    </lineage>
</organism>
<dbReference type="PANTHER" id="PTHR20857:SF15">
    <property type="entry name" value="THIAMINE-PHOSPHATE SYNTHASE"/>
    <property type="match status" value="1"/>
</dbReference>
<dbReference type="InterPro" id="IPR013785">
    <property type="entry name" value="Aldolase_TIM"/>
</dbReference>
<evidence type="ECO:0000313" key="4">
    <source>
        <dbReference type="EMBL" id="PKR89359.1"/>
    </source>
</evidence>
<feature type="domain" description="Thiamine phosphate synthase/TenI" evidence="3">
    <location>
        <begin position="17"/>
        <end position="196"/>
    </location>
</feature>
<evidence type="ECO:0000259" key="3">
    <source>
        <dbReference type="Pfam" id="PF02581"/>
    </source>
</evidence>
<reference evidence="4 5" key="1">
    <citation type="submission" date="2017-12" db="EMBL/GenBank/DDBJ databases">
        <title>Anaerobic carbon monoxide metabolism by Pleomorphomonas carboxyditropha sp. nov., a new mesophilic hydrogenogenic carboxidotroph.</title>
        <authorList>
            <person name="Esquivel-Elizondo S."/>
            <person name="Krajmalnik-Brown R."/>
        </authorList>
    </citation>
    <scope>NUCLEOTIDE SEQUENCE [LARGE SCALE GENOMIC DNA]</scope>
    <source>
        <strain evidence="4 5">R5-392</strain>
    </source>
</reference>
<proteinExistence type="predicted"/>
<accession>A0A2N3LXK1</accession>
<evidence type="ECO:0000256" key="2">
    <source>
        <dbReference type="ARBA" id="ARBA00022977"/>
    </source>
</evidence>
<dbReference type="AlphaFoldDB" id="A0A2N3LXK1"/>
<gene>
    <name evidence="4" type="ORF">CXZ10_10620</name>
</gene>
<dbReference type="Gene3D" id="3.20.20.70">
    <property type="entry name" value="Aldolase class I"/>
    <property type="match status" value="1"/>
</dbReference>
<dbReference type="GO" id="GO:0004789">
    <property type="term" value="F:thiamine-phosphate diphosphorylase activity"/>
    <property type="evidence" value="ECO:0007669"/>
    <property type="project" value="TreeGrafter"/>
</dbReference>
<protein>
    <submittedName>
        <fullName evidence="4">Thiamine phosphate synthase</fullName>
    </submittedName>
</protein>
<keyword evidence="2" id="KW-0784">Thiamine biosynthesis</keyword>